<keyword evidence="2" id="KW-1133">Transmembrane helix</keyword>
<dbReference type="AlphaFoldDB" id="A0A515EM32"/>
<organism evidence="4 5">
    <name type="scientific">Rhodoferax aquaticus</name>
    <dbReference type="NCBI Taxonomy" id="2527691"/>
    <lineage>
        <taxon>Bacteria</taxon>
        <taxon>Pseudomonadati</taxon>
        <taxon>Pseudomonadota</taxon>
        <taxon>Betaproteobacteria</taxon>
        <taxon>Burkholderiales</taxon>
        <taxon>Comamonadaceae</taxon>
        <taxon>Rhodoferax</taxon>
    </lineage>
</organism>
<feature type="transmembrane region" description="Helical" evidence="2">
    <location>
        <begin position="134"/>
        <end position="154"/>
    </location>
</feature>
<evidence type="ECO:0000313" key="4">
    <source>
        <dbReference type="EMBL" id="QDL53711.1"/>
    </source>
</evidence>
<accession>A0A515EM32</accession>
<reference evidence="5" key="1">
    <citation type="submission" date="2019-02" db="EMBL/GenBank/DDBJ databases">
        <title>Complete genome sequence of Rhodoferax sp. Gr-4.</title>
        <authorList>
            <person name="Jin L."/>
        </authorList>
    </citation>
    <scope>NUCLEOTIDE SEQUENCE [LARGE SCALE GENOMIC DNA]</scope>
    <source>
        <strain evidence="5">Gr-4</strain>
    </source>
</reference>
<dbReference type="KEGG" id="rhg:EXZ61_05720"/>
<name>A0A515EM32_9BURK</name>
<dbReference type="EMBL" id="CP036282">
    <property type="protein sequence ID" value="QDL53711.1"/>
    <property type="molecule type" value="Genomic_DNA"/>
</dbReference>
<dbReference type="SUPFAM" id="SSF48452">
    <property type="entry name" value="TPR-like"/>
    <property type="match status" value="1"/>
</dbReference>
<keyword evidence="2" id="KW-0812">Transmembrane</keyword>
<evidence type="ECO:0000256" key="3">
    <source>
        <dbReference type="SAM" id="SignalP"/>
    </source>
</evidence>
<dbReference type="InterPro" id="IPR011990">
    <property type="entry name" value="TPR-like_helical_dom_sf"/>
</dbReference>
<protein>
    <submittedName>
        <fullName evidence="4">Tetratricopeptide repeat protein</fullName>
    </submittedName>
</protein>
<feature type="chain" id="PRO_5022117925" evidence="3">
    <location>
        <begin position="29"/>
        <end position="297"/>
    </location>
</feature>
<dbReference type="Gene3D" id="1.25.40.10">
    <property type="entry name" value="Tetratricopeptide repeat domain"/>
    <property type="match status" value="1"/>
</dbReference>
<evidence type="ECO:0000256" key="1">
    <source>
        <dbReference type="SAM" id="MobiDB-lite"/>
    </source>
</evidence>
<proteinExistence type="predicted"/>
<reference evidence="5" key="2">
    <citation type="journal article" date="2020" name="Int. J. Syst. Evol. Microbiol.">
        <title>Genomic insights into a novel species Rhodoferax aquaticus sp. nov., isolated from freshwater.</title>
        <authorList>
            <person name="Li T."/>
            <person name="Zhuo Y."/>
            <person name="Jin C.Z."/>
            <person name="Wu X."/>
            <person name="Ko S.R."/>
            <person name="Jin F.J."/>
            <person name="Ahn C.Y."/>
            <person name="Oh H.M."/>
            <person name="Lee H.G."/>
            <person name="Jin L."/>
        </authorList>
    </citation>
    <scope>NUCLEOTIDE SEQUENCE [LARGE SCALE GENOMIC DNA]</scope>
    <source>
        <strain evidence="5">Gr-4</strain>
    </source>
</reference>
<gene>
    <name evidence="4" type="ORF">EXZ61_05720</name>
</gene>
<evidence type="ECO:0000313" key="5">
    <source>
        <dbReference type="Proteomes" id="UP000317365"/>
    </source>
</evidence>
<evidence type="ECO:0000256" key="2">
    <source>
        <dbReference type="SAM" id="Phobius"/>
    </source>
</evidence>
<feature type="signal peptide" evidence="3">
    <location>
        <begin position="1"/>
        <end position="28"/>
    </location>
</feature>
<feature type="region of interest" description="Disordered" evidence="1">
    <location>
        <begin position="239"/>
        <end position="297"/>
    </location>
</feature>
<keyword evidence="5" id="KW-1185">Reference proteome</keyword>
<keyword evidence="3" id="KW-0732">Signal</keyword>
<keyword evidence="2" id="KW-0472">Membrane</keyword>
<dbReference type="Proteomes" id="UP000317365">
    <property type="component" value="Chromosome"/>
</dbReference>
<sequence>MFSFSGGTRTAKWLSTLALAAFSLGAIAQAEPSLNQVYETAQSGQLDKAQTMMQQVLVAHPNSAKAHFVQAELQARQGRAAQARESLATAEKLAPGLTFAKPEAVQALRAQLAASPGPAAATRTAPAPAAATPFPWALAILAGSGLLAFAIYTLGKKRKPAASAAQQDPSASLLGPQTFGQGTLGNGVAPPYSPAGYAPNAYGQAPSSGLGGKVMGGLAAGLAVGAGVMAAEAIGSRLMGSGETHPPQDNSFANNDFAAPHINRDMGGPGFGVNDSSSWDDGASFASNDAGGGDWDS</sequence>
<dbReference type="RefSeq" id="WP_142809870.1">
    <property type="nucleotide sequence ID" value="NZ_CP036282.1"/>
</dbReference>